<gene>
    <name evidence="2" type="ORF">LNKW23_41940</name>
</gene>
<proteinExistence type="predicted"/>
<feature type="region of interest" description="Disordered" evidence="1">
    <location>
        <begin position="1"/>
        <end position="36"/>
    </location>
</feature>
<dbReference type="EMBL" id="BSYI01000047">
    <property type="protein sequence ID" value="GMG84978.1"/>
    <property type="molecule type" value="Genomic_DNA"/>
</dbReference>
<protein>
    <submittedName>
        <fullName evidence="2">Uncharacterized protein</fullName>
    </submittedName>
</protein>
<evidence type="ECO:0000313" key="3">
    <source>
        <dbReference type="Proteomes" id="UP001239909"/>
    </source>
</evidence>
<evidence type="ECO:0000313" key="2">
    <source>
        <dbReference type="EMBL" id="GMG84978.1"/>
    </source>
</evidence>
<accession>A0ABQ6LSC9</accession>
<keyword evidence="3" id="KW-1185">Reference proteome</keyword>
<dbReference type="Proteomes" id="UP001239909">
    <property type="component" value="Unassembled WGS sequence"/>
</dbReference>
<evidence type="ECO:0000256" key="1">
    <source>
        <dbReference type="SAM" id="MobiDB-lite"/>
    </source>
</evidence>
<reference evidence="2 3" key="1">
    <citation type="submission" date="2023-04" db="EMBL/GenBank/DDBJ databases">
        <title>Marinoamorphus aggregata gen. nov., sp. Nov., isolate from tissue of brittle star Ophioplocus japonicus.</title>
        <authorList>
            <person name="Kawano K."/>
            <person name="Sawayama S."/>
            <person name="Nakagawa S."/>
        </authorList>
    </citation>
    <scope>NUCLEOTIDE SEQUENCE [LARGE SCALE GENOMIC DNA]</scope>
    <source>
        <strain evidence="2 3">NKW23</strain>
    </source>
</reference>
<organism evidence="2 3">
    <name type="scientific">Paralimibaculum aggregatum</name>
    <dbReference type="NCBI Taxonomy" id="3036245"/>
    <lineage>
        <taxon>Bacteria</taxon>
        <taxon>Pseudomonadati</taxon>
        <taxon>Pseudomonadota</taxon>
        <taxon>Alphaproteobacteria</taxon>
        <taxon>Rhodobacterales</taxon>
        <taxon>Paracoccaceae</taxon>
        <taxon>Paralimibaculum</taxon>
    </lineage>
</organism>
<feature type="compositionally biased region" description="Basic and acidic residues" evidence="1">
    <location>
        <begin position="1"/>
        <end position="10"/>
    </location>
</feature>
<sequence length="133" mass="14742">MPSRAGREARLPIAPMIAGARAEPEEMPSMTNDTDKTPQKIVEIDWAFYETYLAEADLTEDEKRQFLEALWSIVVAFVDLGYGIHPVQEVCGQLGDALPAPVPHALDLEEPRLDRRFAAAAERPTAGRKARTP</sequence>
<comment type="caution">
    <text evidence="2">The sequence shown here is derived from an EMBL/GenBank/DDBJ whole genome shotgun (WGS) entry which is preliminary data.</text>
</comment>
<name>A0ABQ6LSC9_9RHOB</name>